<dbReference type="Gene3D" id="3.40.50.2000">
    <property type="entry name" value="Glycogen Phosphorylase B"/>
    <property type="match status" value="1"/>
</dbReference>
<protein>
    <recommendedName>
        <fullName evidence="5">Glycosyl transferase</fullName>
    </recommendedName>
</protein>
<dbReference type="Pfam" id="PF01075">
    <property type="entry name" value="Glyco_transf_9"/>
    <property type="match status" value="1"/>
</dbReference>
<evidence type="ECO:0000313" key="4">
    <source>
        <dbReference type="Proteomes" id="UP001082899"/>
    </source>
</evidence>
<gene>
    <name evidence="3" type="ORF">OVY01_22205</name>
</gene>
<dbReference type="PANTHER" id="PTHR30160">
    <property type="entry name" value="TETRAACYLDISACCHARIDE 4'-KINASE-RELATED"/>
    <property type="match status" value="1"/>
</dbReference>
<dbReference type="Proteomes" id="UP001082899">
    <property type="component" value="Unassembled WGS sequence"/>
</dbReference>
<evidence type="ECO:0000313" key="3">
    <source>
        <dbReference type="EMBL" id="MCY0389857.1"/>
    </source>
</evidence>
<evidence type="ECO:0000256" key="2">
    <source>
        <dbReference type="ARBA" id="ARBA00022679"/>
    </source>
</evidence>
<dbReference type="SUPFAM" id="SSF53756">
    <property type="entry name" value="UDP-Glycosyltransferase/glycogen phosphorylase"/>
    <property type="match status" value="1"/>
</dbReference>
<accession>A0ABT3ZTS7</accession>
<organism evidence="3 4">
    <name type="scientific">Robbsia betulipollinis</name>
    <dbReference type="NCBI Taxonomy" id="2981849"/>
    <lineage>
        <taxon>Bacteria</taxon>
        <taxon>Pseudomonadati</taxon>
        <taxon>Pseudomonadota</taxon>
        <taxon>Betaproteobacteria</taxon>
        <taxon>Burkholderiales</taxon>
        <taxon>Burkholderiaceae</taxon>
        <taxon>Robbsia</taxon>
    </lineage>
</organism>
<name>A0ABT3ZTS7_9BURK</name>
<keyword evidence="2" id="KW-0808">Transferase</keyword>
<comment type="caution">
    <text evidence="3">The sequence shown here is derived from an EMBL/GenBank/DDBJ whole genome shotgun (WGS) entry which is preliminary data.</text>
</comment>
<proteinExistence type="predicted"/>
<dbReference type="InterPro" id="IPR051199">
    <property type="entry name" value="LPS_LOS_Heptosyltrfase"/>
</dbReference>
<dbReference type="EMBL" id="JAPMXC010000013">
    <property type="protein sequence ID" value="MCY0389857.1"/>
    <property type="molecule type" value="Genomic_DNA"/>
</dbReference>
<evidence type="ECO:0008006" key="5">
    <source>
        <dbReference type="Google" id="ProtNLM"/>
    </source>
</evidence>
<keyword evidence="1" id="KW-0328">Glycosyltransferase</keyword>
<dbReference type="RefSeq" id="WP_267849805.1">
    <property type="nucleotide sequence ID" value="NZ_JAPMXC010000013.1"/>
</dbReference>
<keyword evidence="4" id="KW-1185">Reference proteome</keyword>
<dbReference type="InterPro" id="IPR002201">
    <property type="entry name" value="Glyco_trans_9"/>
</dbReference>
<evidence type="ECO:0000256" key="1">
    <source>
        <dbReference type="ARBA" id="ARBA00022676"/>
    </source>
</evidence>
<sequence>MRIEPGQRIAFQMSQCLGDSLLAMIVVNNLARNGYAVVVFGDYIHALQPWFSRFVIRPSVQPEDARTVLAAFDVVLHVYPRNVVGDVRAWHPACLVMEEWPNFRQPKNMVALHADLCRRDLGLADVVEDNGWSAPAGSQGRKHARRVILHPTASAKVKMWFPQRFLALAHALRRLGYEPAFTVAPHERGDWLYLEEHGFAVPAFASLSETARWIHESGWFIGNDSGMAHLASNFGIPTLSLTIRKRVAFRWRPGWTLSLAVLPLPLLPARPLKDVFWRHFLPVGRVMKAFARLRQLYADR</sequence>
<reference evidence="3" key="1">
    <citation type="submission" date="2022-11" db="EMBL/GenBank/DDBJ databases">
        <title>Robbsia betulipollinis sp. nov., isolated from pollen of birch (Betula pendula).</title>
        <authorList>
            <person name="Shi H."/>
            <person name="Ambika Manirajan B."/>
            <person name="Ratering S."/>
            <person name="Geissler-Plaum R."/>
            <person name="Schnell S."/>
        </authorList>
    </citation>
    <scope>NUCLEOTIDE SEQUENCE</scope>
    <source>
        <strain evidence="3">Bb-Pol-6</strain>
    </source>
</reference>